<name>A0A6P2HD12_9BURK</name>
<protein>
    <submittedName>
        <fullName evidence="1">Putative exported phage protein</fullName>
    </submittedName>
</protein>
<sequence length="494" mass="51853">MSGRISIFPWAKLKTVVDSVAALRTLSKTIYNNAFTTGYYAANDGAAGAFRLDPTDTTSADNGGTIIVAADGGRWKKLIVGKMVCASEFGVVMDGRDNTAASKAAIAAASASNEFKTIYYGPGTTQVSDTLTIQSEGVRLIGAGGGGVHDNAPVINALTRFIWTGASGGTCVKIQPDPATSNQWVADNGIEGIFFDGNNALGGIAVNLVACRYGDYDIRAGHWKTTFVQMDVNATTAENGDCSGNRFRAIAGYQSNAADGSFLICNSNASYNCCWNQYELIEGNWLASPMVILNGNDNEKFFTVNGYNPTPNVAVYGIVCNGGPAFLQTTRHLTFYHVSTTANGGGGVYAQGTDHATDAAYAINILYYDIDNNQAPPVTGPGASIWWGTNNAPSGKQGFFFTSPPGYEEIDSAGKIALAGTMKIASGQTAGTLTFPTFPGKSSAGFPTEISNVQVTPSTAPIIVSAYASQTTLTVTASAPVPQDIYIYYKVEGR</sequence>
<evidence type="ECO:0000313" key="2">
    <source>
        <dbReference type="Proteomes" id="UP000494261"/>
    </source>
</evidence>
<evidence type="ECO:0000313" key="1">
    <source>
        <dbReference type="EMBL" id="VWB15318.1"/>
    </source>
</evidence>
<proteinExistence type="predicted"/>
<dbReference type="RefSeq" id="WP_175021040.1">
    <property type="nucleotide sequence ID" value="NZ_CABVQC010000002.1"/>
</dbReference>
<reference evidence="1 2" key="1">
    <citation type="submission" date="2019-09" db="EMBL/GenBank/DDBJ databases">
        <authorList>
            <person name="Depoorter E."/>
        </authorList>
    </citation>
    <scope>NUCLEOTIDE SEQUENCE [LARGE SCALE GENOMIC DNA]</scope>
    <source>
        <strain evidence="1">LMG 13014</strain>
    </source>
</reference>
<dbReference type="EMBL" id="CABVQC010000002">
    <property type="protein sequence ID" value="VWB15318.1"/>
    <property type="molecule type" value="Genomic_DNA"/>
</dbReference>
<gene>
    <name evidence="1" type="ORF">BLA13014_00425</name>
</gene>
<dbReference type="AlphaFoldDB" id="A0A6P2HD12"/>
<accession>A0A6P2HD12</accession>
<organism evidence="1 2">
    <name type="scientific">Burkholderia aenigmatica</name>
    <dbReference type="NCBI Taxonomy" id="2015348"/>
    <lineage>
        <taxon>Bacteria</taxon>
        <taxon>Pseudomonadati</taxon>
        <taxon>Pseudomonadota</taxon>
        <taxon>Betaproteobacteria</taxon>
        <taxon>Burkholderiales</taxon>
        <taxon>Burkholderiaceae</taxon>
        <taxon>Burkholderia</taxon>
        <taxon>Burkholderia cepacia complex</taxon>
    </lineage>
</organism>
<dbReference type="Proteomes" id="UP000494261">
    <property type="component" value="Unassembled WGS sequence"/>
</dbReference>